<dbReference type="GO" id="GO:0031573">
    <property type="term" value="P:mitotic intra-S DNA damage checkpoint signaling"/>
    <property type="evidence" value="ECO:0007669"/>
    <property type="project" value="TreeGrafter"/>
</dbReference>
<evidence type="ECO:0000256" key="1">
    <source>
        <dbReference type="SAM" id="MobiDB-lite"/>
    </source>
</evidence>
<keyword evidence="4" id="KW-1185">Reference proteome</keyword>
<dbReference type="GO" id="GO:0035861">
    <property type="term" value="C:site of double-strand break"/>
    <property type="evidence" value="ECO:0007669"/>
    <property type="project" value="TreeGrafter"/>
</dbReference>
<sequence>MINIELKTVRPFIYDELIVKKKEEEYNYRNANKTPSELALIEVENKIEEMIQKAKDLGHHESVSRNPLIRLKVTCVSESQMFNTIRLGQMYAGKVANPDDMIKCHLIREKTRRLGSGPVEDIKAERDNVNRVEDMVFDYFKEHDALKCLTVNIINEITKRFVDFSDSDSYNSVMALYIKQCLTYLEGKMAESAEVEGCIKQFKDEKEAELQQSVIHLLDRQAESASNRNTTAGASGSNTKVRAASQTPPKANVQVPFEVSSDEDVDIPEPVLPKRTTSKTQATGRGKARGTPRGVKK</sequence>
<accession>A0A9P0LTD5</accession>
<dbReference type="PANTHER" id="PTHR10139:SF1">
    <property type="entry name" value="DOUBLE-STRAND BREAK REPAIR PROTEIN MRE11"/>
    <property type="match status" value="1"/>
</dbReference>
<evidence type="ECO:0000313" key="3">
    <source>
        <dbReference type="EMBL" id="CAH1999572.1"/>
    </source>
</evidence>
<evidence type="ECO:0000259" key="2">
    <source>
        <dbReference type="SMART" id="SM01347"/>
    </source>
</evidence>
<dbReference type="GO" id="GO:0000014">
    <property type="term" value="F:single-stranded DNA endodeoxyribonuclease activity"/>
    <property type="evidence" value="ECO:0007669"/>
    <property type="project" value="TreeGrafter"/>
</dbReference>
<proteinExistence type="predicted"/>
<dbReference type="GO" id="GO:0097552">
    <property type="term" value="P:mitochondrial double-strand break repair via homologous recombination"/>
    <property type="evidence" value="ECO:0007669"/>
    <property type="project" value="TreeGrafter"/>
</dbReference>
<dbReference type="GO" id="GO:0030870">
    <property type="term" value="C:Mre11 complex"/>
    <property type="evidence" value="ECO:0007669"/>
    <property type="project" value="TreeGrafter"/>
</dbReference>
<dbReference type="GO" id="GO:0000723">
    <property type="term" value="P:telomere maintenance"/>
    <property type="evidence" value="ECO:0007669"/>
    <property type="project" value="TreeGrafter"/>
</dbReference>
<dbReference type="InterPro" id="IPR038487">
    <property type="entry name" value="Mre11_capping_dom"/>
</dbReference>
<dbReference type="GO" id="GO:0006303">
    <property type="term" value="P:double-strand break repair via nonhomologous end joining"/>
    <property type="evidence" value="ECO:0007669"/>
    <property type="project" value="TreeGrafter"/>
</dbReference>
<dbReference type="OrthoDB" id="30417at2759"/>
<dbReference type="Proteomes" id="UP001152888">
    <property type="component" value="Unassembled WGS sequence"/>
</dbReference>
<feature type="domain" description="Mre11 DNA-binding" evidence="2">
    <location>
        <begin position="1"/>
        <end position="161"/>
    </location>
</feature>
<reference evidence="3" key="1">
    <citation type="submission" date="2022-03" db="EMBL/GenBank/DDBJ databases">
        <authorList>
            <person name="Sayadi A."/>
        </authorList>
    </citation>
    <scope>NUCLEOTIDE SEQUENCE</scope>
</reference>
<dbReference type="GO" id="GO:0000724">
    <property type="term" value="P:double-strand break repair via homologous recombination"/>
    <property type="evidence" value="ECO:0007669"/>
    <property type="project" value="TreeGrafter"/>
</dbReference>
<dbReference type="GO" id="GO:0042138">
    <property type="term" value="P:meiotic DNA double-strand break formation"/>
    <property type="evidence" value="ECO:0007669"/>
    <property type="project" value="TreeGrafter"/>
</dbReference>
<dbReference type="Pfam" id="PF04152">
    <property type="entry name" value="Mre11_DNA_bind"/>
    <property type="match status" value="1"/>
</dbReference>
<evidence type="ECO:0000313" key="4">
    <source>
        <dbReference type="Proteomes" id="UP001152888"/>
    </source>
</evidence>
<feature type="compositionally biased region" description="Polar residues" evidence="1">
    <location>
        <begin position="223"/>
        <end position="249"/>
    </location>
</feature>
<dbReference type="EMBL" id="CAKOFQ010007373">
    <property type="protein sequence ID" value="CAH1999572.1"/>
    <property type="molecule type" value="Genomic_DNA"/>
</dbReference>
<comment type="caution">
    <text evidence="3">The sequence shown here is derived from an EMBL/GenBank/DDBJ whole genome shotgun (WGS) entry which is preliminary data.</text>
</comment>
<dbReference type="GO" id="GO:0007095">
    <property type="term" value="P:mitotic G2 DNA damage checkpoint signaling"/>
    <property type="evidence" value="ECO:0007669"/>
    <property type="project" value="TreeGrafter"/>
</dbReference>
<dbReference type="PANTHER" id="PTHR10139">
    <property type="entry name" value="DOUBLE-STRAND BREAK REPAIR PROTEIN MRE11"/>
    <property type="match status" value="1"/>
</dbReference>
<feature type="region of interest" description="Disordered" evidence="1">
    <location>
        <begin position="221"/>
        <end position="297"/>
    </location>
</feature>
<dbReference type="GO" id="GO:0030145">
    <property type="term" value="F:manganese ion binding"/>
    <property type="evidence" value="ECO:0007669"/>
    <property type="project" value="InterPro"/>
</dbReference>
<dbReference type="Gene3D" id="3.30.110.110">
    <property type="entry name" value="Mre11, capping domain"/>
    <property type="match status" value="1"/>
</dbReference>
<dbReference type="InterPro" id="IPR007281">
    <property type="entry name" value="Mre11_DNA-bd"/>
</dbReference>
<organism evidence="3 4">
    <name type="scientific">Acanthoscelides obtectus</name>
    <name type="common">Bean weevil</name>
    <name type="synonym">Bruchus obtectus</name>
    <dbReference type="NCBI Taxonomy" id="200917"/>
    <lineage>
        <taxon>Eukaryota</taxon>
        <taxon>Metazoa</taxon>
        <taxon>Ecdysozoa</taxon>
        <taxon>Arthropoda</taxon>
        <taxon>Hexapoda</taxon>
        <taxon>Insecta</taxon>
        <taxon>Pterygota</taxon>
        <taxon>Neoptera</taxon>
        <taxon>Endopterygota</taxon>
        <taxon>Coleoptera</taxon>
        <taxon>Polyphaga</taxon>
        <taxon>Cucujiformia</taxon>
        <taxon>Chrysomeloidea</taxon>
        <taxon>Chrysomelidae</taxon>
        <taxon>Bruchinae</taxon>
        <taxon>Bruchini</taxon>
        <taxon>Acanthoscelides</taxon>
    </lineage>
</organism>
<dbReference type="SMART" id="SM01347">
    <property type="entry name" value="Mre11_DNA_bind"/>
    <property type="match status" value="1"/>
</dbReference>
<protein>
    <recommendedName>
        <fullName evidence="2">Mre11 DNA-binding domain-containing protein</fullName>
    </recommendedName>
</protein>
<name>A0A9P0LTD5_ACAOB</name>
<dbReference type="AlphaFoldDB" id="A0A9P0LTD5"/>
<gene>
    <name evidence="3" type="ORF">ACAOBT_LOCUS25061</name>
</gene>
<feature type="compositionally biased region" description="Basic residues" evidence="1">
    <location>
        <begin position="286"/>
        <end position="297"/>
    </location>
</feature>